<evidence type="ECO:0000256" key="1">
    <source>
        <dbReference type="ARBA" id="ARBA00001974"/>
    </source>
</evidence>
<dbReference type="SUPFAM" id="SSF55103">
    <property type="entry name" value="FAD-linked oxidases, C-terminal domain"/>
    <property type="match status" value="1"/>
</dbReference>
<dbReference type="InterPro" id="IPR051264">
    <property type="entry name" value="FAD-oxidored/transferase_4"/>
</dbReference>
<dbReference type="InterPro" id="IPR016166">
    <property type="entry name" value="FAD-bd_PCMH"/>
</dbReference>
<evidence type="ECO:0000256" key="4">
    <source>
        <dbReference type="ARBA" id="ARBA00022827"/>
    </source>
</evidence>
<evidence type="ECO:0000256" key="5">
    <source>
        <dbReference type="ARBA" id="ARBA00023002"/>
    </source>
</evidence>
<comment type="similarity">
    <text evidence="2">Belongs to the FAD-binding oxidoreductase/transferase type 4 family.</text>
</comment>
<dbReference type="OrthoDB" id="9809290at2"/>
<evidence type="ECO:0000313" key="7">
    <source>
        <dbReference type="EMBL" id="AWN46187.1"/>
    </source>
</evidence>
<dbReference type="GO" id="GO:0016491">
    <property type="term" value="F:oxidoreductase activity"/>
    <property type="evidence" value="ECO:0007669"/>
    <property type="project" value="UniProtKB-KW"/>
</dbReference>
<dbReference type="InterPro" id="IPR016169">
    <property type="entry name" value="FAD-bd_PCMH_sub2"/>
</dbReference>
<protein>
    <submittedName>
        <fullName evidence="7">FAD-binding oxidoreductase</fullName>
    </submittedName>
</protein>
<dbReference type="PROSITE" id="PS51387">
    <property type="entry name" value="FAD_PCMH"/>
    <property type="match status" value="1"/>
</dbReference>
<organism evidence="7 8">
    <name type="scientific">Methylobacterium terrae</name>
    <dbReference type="NCBI Taxonomy" id="2202827"/>
    <lineage>
        <taxon>Bacteria</taxon>
        <taxon>Pseudomonadati</taxon>
        <taxon>Pseudomonadota</taxon>
        <taxon>Alphaproteobacteria</taxon>
        <taxon>Hyphomicrobiales</taxon>
        <taxon>Methylobacteriaceae</taxon>
        <taxon>Methylobacterium</taxon>
    </lineage>
</organism>
<dbReference type="InterPro" id="IPR016171">
    <property type="entry name" value="Vanillyl_alc_oxidase_C-sub2"/>
</dbReference>
<dbReference type="FunFam" id="1.10.45.10:FF:000001">
    <property type="entry name" value="D-lactate dehydrogenase mitochondrial"/>
    <property type="match status" value="1"/>
</dbReference>
<keyword evidence="3" id="KW-0285">Flavoprotein</keyword>
<feature type="domain" description="FAD-binding PCMH-type" evidence="6">
    <location>
        <begin position="56"/>
        <end position="235"/>
    </location>
</feature>
<evidence type="ECO:0000313" key="8">
    <source>
        <dbReference type="Proteomes" id="UP000245444"/>
    </source>
</evidence>
<dbReference type="Gene3D" id="3.30.465.10">
    <property type="match status" value="1"/>
</dbReference>
<dbReference type="Gene3D" id="3.30.70.2190">
    <property type="match status" value="1"/>
</dbReference>
<dbReference type="PANTHER" id="PTHR43716:SF1">
    <property type="entry name" value="D-2-HYDROXYGLUTARATE DEHYDROGENASE, MITOCHONDRIAL"/>
    <property type="match status" value="1"/>
</dbReference>
<dbReference type="Pfam" id="PF01565">
    <property type="entry name" value="FAD_binding_4"/>
    <property type="match status" value="1"/>
</dbReference>
<dbReference type="PANTHER" id="PTHR43716">
    <property type="entry name" value="D-2-HYDROXYGLUTARATE DEHYDROGENASE, MITOCHONDRIAL"/>
    <property type="match status" value="1"/>
</dbReference>
<dbReference type="AlphaFoldDB" id="A0A2U8WJ34"/>
<dbReference type="GO" id="GO:0022904">
    <property type="term" value="P:respiratory electron transport chain"/>
    <property type="evidence" value="ECO:0007669"/>
    <property type="project" value="TreeGrafter"/>
</dbReference>
<proteinExistence type="inferred from homology"/>
<dbReference type="EMBL" id="CP029553">
    <property type="protein sequence ID" value="AWN46187.1"/>
    <property type="molecule type" value="Genomic_DNA"/>
</dbReference>
<dbReference type="Gene3D" id="1.10.45.10">
    <property type="entry name" value="Vanillyl-alcohol Oxidase, Chain A, domain 4"/>
    <property type="match status" value="1"/>
</dbReference>
<dbReference type="InterPro" id="IPR004113">
    <property type="entry name" value="FAD-bd_oxidored_4_C"/>
</dbReference>
<dbReference type="InterPro" id="IPR016164">
    <property type="entry name" value="FAD-linked_Oxase-like_C"/>
</dbReference>
<keyword evidence="8" id="KW-1185">Reference proteome</keyword>
<name>A0A2U8WJ34_9HYPH</name>
<gene>
    <name evidence="7" type="ORF">DK419_07545</name>
</gene>
<evidence type="ECO:0000259" key="6">
    <source>
        <dbReference type="PROSITE" id="PS51387"/>
    </source>
</evidence>
<dbReference type="InterPro" id="IPR006094">
    <property type="entry name" value="Oxid_FAD_bind_N"/>
</dbReference>
<dbReference type="GO" id="GO:0071949">
    <property type="term" value="F:FAD binding"/>
    <property type="evidence" value="ECO:0007669"/>
    <property type="project" value="InterPro"/>
</dbReference>
<dbReference type="RefSeq" id="WP_109958538.1">
    <property type="nucleotide sequence ID" value="NZ_CP029553.1"/>
</dbReference>
<keyword evidence="4" id="KW-0274">FAD</keyword>
<dbReference type="SUPFAM" id="SSF56176">
    <property type="entry name" value="FAD-binding/transporter-associated domain-like"/>
    <property type="match status" value="1"/>
</dbReference>
<dbReference type="Pfam" id="PF02913">
    <property type="entry name" value="FAD-oxidase_C"/>
    <property type="match status" value="1"/>
</dbReference>
<reference evidence="7 8" key="1">
    <citation type="submission" date="2018-05" db="EMBL/GenBank/DDBJ databases">
        <title>Complete Genome Sequence of Methylobacterium sp. 17Sr1-28.</title>
        <authorList>
            <person name="Srinivasan S."/>
        </authorList>
    </citation>
    <scope>NUCLEOTIDE SEQUENCE [LARGE SCALE GENOMIC DNA]</scope>
    <source>
        <strain evidence="7 8">17Sr1-28</strain>
    </source>
</reference>
<dbReference type="Proteomes" id="UP000245444">
    <property type="component" value="Chromosome"/>
</dbReference>
<dbReference type="KEGG" id="mtea:DK419_07545"/>
<evidence type="ECO:0000256" key="2">
    <source>
        <dbReference type="ARBA" id="ARBA00008000"/>
    </source>
</evidence>
<evidence type="ECO:0000256" key="3">
    <source>
        <dbReference type="ARBA" id="ARBA00022630"/>
    </source>
</evidence>
<dbReference type="InterPro" id="IPR036318">
    <property type="entry name" value="FAD-bd_PCMH-like_sf"/>
</dbReference>
<dbReference type="Gene3D" id="3.30.70.2740">
    <property type="match status" value="1"/>
</dbReference>
<accession>A0A2U8WJ34</accession>
<keyword evidence="5" id="KW-0560">Oxidoreductase</keyword>
<comment type="cofactor">
    <cofactor evidence="1">
        <name>FAD</name>
        <dbReference type="ChEBI" id="CHEBI:57692"/>
    </cofactor>
</comment>
<sequence>MTARPEESRGEAAAGDLSASRSAGLLAALVAELGATAVLSGPERPARNASDWSTLGAQAPLAVVRPATTEAVAAAMRICAAHGVPVVPQGGLTGLCGGARPLPGSVALSLERMTGIEAIDPASATMTVRAGTPLQTVQEAADAAGFLVPLDLGARGSCAIGGNASTNAGGNRVIRYGMTREMILGLEVVLPDGGTITALNTMIKNNAGYDLKHLFIGAEGTLGIITRLVLRLFPKPACTMAALCALPDYESVVGLLAAARSGLGPMLSAFEVMWPDYWETVGAMPGVRVPLPQGHAAYCLVEAQGTDEAYDAPRFQAWLERQAEAGLLADAVVSRSVADVRTFWGVRDACSEFPHVLGPHEPFDIGLPVAAMDAYVRACKAALAERVPGAFALFYGHIGDGNLHIVAGLRGADPQPKDAVQEVVYGLVREFGGTVSAEHGIGLTKKPWLGHVRSEAEIALMRRLKAALDPDGMLNPGKVV</sequence>